<protein>
    <recommendedName>
        <fullName evidence="7">Uridine 5'-monophosphate synthase</fullName>
        <ecNumber evidence="5">2.4.2.10</ecNumber>
        <ecNumber evidence="6">4.1.1.23</ecNumber>
    </recommendedName>
</protein>
<evidence type="ECO:0000256" key="4">
    <source>
        <dbReference type="ARBA" id="ARBA00009769"/>
    </source>
</evidence>
<dbReference type="CDD" id="cd06223">
    <property type="entry name" value="PRTases_typeI"/>
    <property type="match status" value="1"/>
</dbReference>
<dbReference type="EMBL" id="UFQT01000410">
    <property type="protein sequence ID" value="SSX24054.1"/>
    <property type="molecule type" value="Genomic_DNA"/>
</dbReference>
<dbReference type="GO" id="GO:0004588">
    <property type="term" value="F:orotate phosphoribosyltransferase activity"/>
    <property type="evidence" value="ECO:0007669"/>
    <property type="project" value="UniProtKB-EC"/>
</dbReference>
<dbReference type="PROSITE" id="PS00156">
    <property type="entry name" value="OMPDECASE"/>
    <property type="match status" value="1"/>
</dbReference>
<gene>
    <name evidence="17" type="primary">CSON013067</name>
    <name evidence="18" type="synonym">CSON010207</name>
</gene>
<organism evidence="17">
    <name type="scientific">Culicoides sonorensis</name>
    <name type="common">Biting midge</name>
    <dbReference type="NCBI Taxonomy" id="179676"/>
    <lineage>
        <taxon>Eukaryota</taxon>
        <taxon>Metazoa</taxon>
        <taxon>Ecdysozoa</taxon>
        <taxon>Arthropoda</taxon>
        <taxon>Hexapoda</taxon>
        <taxon>Insecta</taxon>
        <taxon>Pterygota</taxon>
        <taxon>Neoptera</taxon>
        <taxon>Endopterygota</taxon>
        <taxon>Diptera</taxon>
        <taxon>Nematocera</taxon>
        <taxon>Chironomoidea</taxon>
        <taxon>Ceratopogonidae</taxon>
        <taxon>Ceratopogoninae</taxon>
        <taxon>Culicoides</taxon>
        <taxon>Monoculicoides</taxon>
    </lineage>
</organism>
<dbReference type="InterPro" id="IPR011060">
    <property type="entry name" value="RibuloseP-bd_barrel"/>
</dbReference>
<comment type="similarity">
    <text evidence="3">In the N-terminal section; belongs to the purine/pyrimidine phosphoribosyltransferase family.</text>
</comment>
<proteinExistence type="inferred from homology"/>
<feature type="binding site" evidence="15">
    <location>
        <position position="437"/>
    </location>
    <ligand>
        <name>substrate</name>
    </ligand>
</feature>
<evidence type="ECO:0000256" key="15">
    <source>
        <dbReference type="PIRSR" id="PIRSR614732-2"/>
    </source>
</evidence>
<evidence type="ECO:0000256" key="14">
    <source>
        <dbReference type="PIRSR" id="PIRSR614732-1"/>
    </source>
</evidence>
<evidence type="ECO:0000256" key="8">
    <source>
        <dbReference type="ARBA" id="ARBA00022676"/>
    </source>
</evidence>
<reference evidence="17" key="1">
    <citation type="submission" date="2018-04" db="EMBL/GenBank/DDBJ databases">
        <authorList>
            <person name="Go L.Y."/>
            <person name="Mitchell J.A."/>
        </authorList>
    </citation>
    <scope>NUCLEOTIDE SEQUENCE</scope>
    <source>
        <tissue evidence="17">Whole organism</tissue>
    </source>
</reference>
<dbReference type="EC" id="4.1.1.23" evidence="6"/>
<dbReference type="SMART" id="SM00934">
    <property type="entry name" value="OMPdecase"/>
    <property type="match status" value="1"/>
</dbReference>
<dbReference type="EMBL" id="UFQT01000645">
    <property type="protein sequence ID" value="SSX26056.1"/>
    <property type="molecule type" value="Genomic_DNA"/>
</dbReference>
<feature type="active site" description="For OMPdecase activity" evidence="14">
    <location>
        <position position="317"/>
    </location>
</feature>
<dbReference type="NCBIfam" id="TIGR01740">
    <property type="entry name" value="pyrF"/>
    <property type="match status" value="1"/>
</dbReference>
<dbReference type="EC" id="2.4.2.10" evidence="5"/>
<dbReference type="InterPro" id="IPR018089">
    <property type="entry name" value="OMPdecase_AS"/>
</dbReference>
<dbReference type="InterPro" id="IPR000836">
    <property type="entry name" value="PRTase_dom"/>
</dbReference>
<dbReference type="GO" id="GO:0044205">
    <property type="term" value="P:'de novo' UMP biosynthetic process"/>
    <property type="evidence" value="ECO:0007669"/>
    <property type="project" value="UniProtKB-UniPathway"/>
</dbReference>
<evidence type="ECO:0000256" key="11">
    <source>
        <dbReference type="ARBA" id="ARBA00022975"/>
    </source>
</evidence>
<name>A0A336KMV5_CULSO</name>
<dbReference type="SUPFAM" id="SSF51366">
    <property type="entry name" value="Ribulose-phoshate binding barrel"/>
    <property type="match status" value="1"/>
</dbReference>
<dbReference type="PANTHER" id="PTHR19278:SF9">
    <property type="entry name" value="URIDINE 5'-MONOPHOSPHATE SYNTHASE"/>
    <property type="match status" value="1"/>
</dbReference>
<dbReference type="NCBIfam" id="NF010382">
    <property type="entry name" value="PRK13809.1"/>
    <property type="match status" value="1"/>
</dbReference>
<dbReference type="GO" id="GO:0006207">
    <property type="term" value="P:'de novo' pyrimidine nucleobase biosynthetic process"/>
    <property type="evidence" value="ECO:0007669"/>
    <property type="project" value="InterPro"/>
</dbReference>
<feature type="binding site" evidence="15">
    <location>
        <position position="377"/>
    </location>
    <ligand>
        <name>substrate</name>
    </ligand>
</feature>
<keyword evidence="10" id="KW-0210">Decarboxylase</keyword>
<dbReference type="HAMAP" id="MF_01208">
    <property type="entry name" value="PyrE"/>
    <property type="match status" value="1"/>
</dbReference>
<evidence type="ECO:0000256" key="7">
    <source>
        <dbReference type="ARBA" id="ARBA00015047"/>
    </source>
</evidence>
<feature type="active site" description="For OMPdecase activity" evidence="14">
    <location>
        <position position="315"/>
    </location>
</feature>
<dbReference type="InterPro" id="IPR001754">
    <property type="entry name" value="OMPdeCOase_dom"/>
</dbReference>
<dbReference type="AlphaFoldDB" id="A0A336KMV5"/>
<comment type="pathway">
    <text evidence="1">Pyrimidine metabolism; UMP biosynthesis via de novo pathway; UMP from orotate: step 2/2.</text>
</comment>
<accession>A0A336KMV5</accession>
<dbReference type="SUPFAM" id="SSF53271">
    <property type="entry name" value="PRTase-like"/>
    <property type="match status" value="1"/>
</dbReference>
<keyword evidence="9" id="KW-0808">Transferase</keyword>
<dbReference type="OMA" id="SAKHVCG"/>
<dbReference type="Pfam" id="PF00215">
    <property type="entry name" value="OMPdecase"/>
    <property type="match status" value="1"/>
</dbReference>
<feature type="binding site" evidence="15">
    <location>
        <position position="284"/>
    </location>
    <ligand>
        <name>substrate</name>
    </ligand>
</feature>
<evidence type="ECO:0000256" key="5">
    <source>
        <dbReference type="ARBA" id="ARBA00011971"/>
    </source>
</evidence>
<dbReference type="InterPro" id="IPR013785">
    <property type="entry name" value="Aldolase_TIM"/>
</dbReference>
<evidence type="ECO:0000256" key="9">
    <source>
        <dbReference type="ARBA" id="ARBA00022679"/>
    </source>
</evidence>
<dbReference type="CDD" id="cd04725">
    <property type="entry name" value="OMP_decarboxylase_like"/>
    <property type="match status" value="1"/>
</dbReference>
<evidence type="ECO:0000256" key="2">
    <source>
        <dbReference type="ARBA" id="ARBA00004889"/>
    </source>
</evidence>
<evidence type="ECO:0000256" key="1">
    <source>
        <dbReference type="ARBA" id="ARBA00004861"/>
    </source>
</evidence>
<evidence type="ECO:0000313" key="17">
    <source>
        <dbReference type="EMBL" id="SSX05697.1"/>
    </source>
</evidence>
<dbReference type="PANTHER" id="PTHR19278">
    <property type="entry name" value="OROTATE PHOSPHORIBOSYLTRANSFERASE"/>
    <property type="match status" value="1"/>
</dbReference>
<dbReference type="VEuPathDB" id="VectorBase:CSON013067"/>
<comment type="similarity">
    <text evidence="4">In the C-terminal section; belongs to the OMP decarboxylase family.</text>
</comment>
<dbReference type="NCBIfam" id="TIGR00336">
    <property type="entry name" value="pyrE"/>
    <property type="match status" value="1"/>
</dbReference>
<feature type="active site" description="For OMPdecase activity" evidence="14">
    <location>
        <position position="320"/>
    </location>
</feature>
<dbReference type="EMBL" id="UFQS01000645">
    <property type="protein sequence ID" value="SSX05697.1"/>
    <property type="molecule type" value="Genomic_DNA"/>
</dbReference>
<evidence type="ECO:0000313" key="18">
    <source>
        <dbReference type="EMBL" id="SSX24054.1"/>
    </source>
</evidence>
<dbReference type="InterPro" id="IPR014732">
    <property type="entry name" value="OMPdecase"/>
</dbReference>
<dbReference type="FunFam" id="3.40.50.2020:FF:000025">
    <property type="entry name" value="Uridine monophosphate synthetase"/>
    <property type="match status" value="1"/>
</dbReference>
<feature type="binding site" evidence="15">
    <location>
        <position position="458"/>
    </location>
    <ligand>
        <name>substrate</name>
    </ligand>
</feature>
<dbReference type="InterPro" id="IPR004467">
    <property type="entry name" value="Or_phspho_trans_dom"/>
</dbReference>
<comment type="pathway">
    <text evidence="2">Pyrimidine metabolism; UMP biosynthesis via de novo pathway; UMP from orotate: step 1/2.</text>
</comment>
<feature type="binding site" evidence="15">
    <location>
        <position position="457"/>
    </location>
    <ligand>
        <name>substrate</name>
    </ligand>
</feature>
<dbReference type="InterPro" id="IPR029057">
    <property type="entry name" value="PRTase-like"/>
</dbReference>
<evidence type="ECO:0000256" key="6">
    <source>
        <dbReference type="ARBA" id="ARBA00012321"/>
    </source>
</evidence>
<feature type="binding site" evidence="15">
    <location>
        <position position="262"/>
    </location>
    <ligand>
        <name>substrate</name>
    </ligand>
</feature>
<evidence type="ECO:0000256" key="3">
    <source>
        <dbReference type="ARBA" id="ARBA00006221"/>
    </source>
</evidence>
<dbReference type="Gene3D" id="3.40.50.2020">
    <property type="match status" value="1"/>
</dbReference>
<dbReference type="UniPathway" id="UPA00070">
    <property type="reaction ID" value="UER00119"/>
</dbReference>
<keyword evidence="11" id="KW-0665">Pyrimidine biosynthesis</keyword>
<dbReference type="GO" id="GO:0004590">
    <property type="term" value="F:orotidine-5'-phosphate decarboxylase activity"/>
    <property type="evidence" value="ECO:0007669"/>
    <property type="project" value="UniProtKB-EC"/>
</dbReference>
<feature type="domain" description="Orotidine 5'-phosphate decarboxylase" evidence="16">
    <location>
        <begin position="256"/>
        <end position="473"/>
    </location>
</feature>
<keyword evidence="13" id="KW-0511">Multifunctional enzyme</keyword>
<dbReference type="FunFam" id="3.20.20.70:FF:000245">
    <property type="entry name" value="Bifunctional UMP-synthetase"/>
    <property type="match status" value="1"/>
</dbReference>
<evidence type="ECO:0000256" key="10">
    <source>
        <dbReference type="ARBA" id="ARBA00022793"/>
    </source>
</evidence>
<evidence type="ECO:0000256" key="12">
    <source>
        <dbReference type="ARBA" id="ARBA00023239"/>
    </source>
</evidence>
<dbReference type="Gene3D" id="3.20.20.70">
    <property type="entry name" value="Aldolase class I"/>
    <property type="match status" value="1"/>
</dbReference>
<evidence type="ECO:0000256" key="13">
    <source>
        <dbReference type="ARBA" id="ARBA00023268"/>
    </source>
</evidence>
<evidence type="ECO:0000259" key="16">
    <source>
        <dbReference type="SMART" id="SM00934"/>
    </source>
</evidence>
<dbReference type="VEuPathDB" id="VectorBase:CSON010207"/>
<keyword evidence="8" id="KW-0328">Glycosyltransferase</keyword>
<sequence>MTATNETKLKALAIKLFEINAFKFGDFKMKVGINSPVYFDLRVIVSYPDVMDTLADLIQEFMKTKKLNYNHVCGVPYTALPIATLISVKDNTPMLIRRKEAKDYGTKKLIEGKFAANETCLIIEDVVTSGSSIMDTVKDLRSEGLNVTDSIVVVDREQGGALNTENNGVKMHSLFTLSYLLKVLLDAGKVEKSTVEAVSKYIETCQIRVDGTFMNENAKVVNKLARTSMTFDSRADLAKSDLSKNLFKLMSIKKSNLCVAADLTKCDEILNLAKLIGSHICILKLHADIIEDFNQDFIASLKSISKMHNFLIMEDRKFADIGNTVALQYSGGVFRISEWADLVTAHSLPGQNVLKGLKSRMGDQLKNRGVFLLAELSSAGNLITPNYTTATMKIATEGCDIDVVTGVVSQNNVLDNPGLIQLTPGVKLEQGGDELGQQYNTPLHVVKEKGADIGVVGRGIYEAKNMAVAAENYRNALWSAYCERVGLNSD</sequence>
<reference evidence="18" key="2">
    <citation type="submission" date="2018-07" db="EMBL/GenBank/DDBJ databases">
        <authorList>
            <person name="Quirk P.G."/>
            <person name="Krulwich T.A."/>
        </authorList>
    </citation>
    <scope>NUCLEOTIDE SEQUENCE</scope>
</reference>
<keyword evidence="12" id="KW-0456">Lyase</keyword>
<dbReference type="InterPro" id="IPR023031">
    <property type="entry name" value="OPRT"/>
</dbReference>